<protein>
    <submittedName>
        <fullName evidence="1">Uncharacterized protein</fullName>
    </submittedName>
</protein>
<accession>A0ABW2BJ34</accession>
<dbReference type="RefSeq" id="WP_378969139.1">
    <property type="nucleotide sequence ID" value="NZ_JBHSWN010000001.1"/>
</dbReference>
<dbReference type="Proteomes" id="UP001596292">
    <property type="component" value="Unassembled WGS sequence"/>
</dbReference>
<sequence>MSIFQIRQKDNGAVLWTGSAPSEEAALDAMAREAGYRDFAALPDTLRGLGVQADKLDLIS</sequence>
<gene>
    <name evidence="1" type="ORF">ACFQE0_09630</name>
</gene>
<reference evidence="2" key="1">
    <citation type="journal article" date="2019" name="Int. J. Syst. Evol. Microbiol.">
        <title>The Global Catalogue of Microorganisms (GCM) 10K type strain sequencing project: providing services to taxonomists for standard genome sequencing and annotation.</title>
        <authorList>
            <consortium name="The Broad Institute Genomics Platform"/>
            <consortium name="The Broad Institute Genome Sequencing Center for Infectious Disease"/>
            <person name="Wu L."/>
            <person name="Ma J."/>
        </authorList>
    </citation>
    <scope>NUCLEOTIDE SEQUENCE [LARGE SCALE GENOMIC DNA]</scope>
    <source>
        <strain evidence="2">CCUG 48316</strain>
    </source>
</reference>
<comment type="caution">
    <text evidence="1">The sequence shown here is derived from an EMBL/GenBank/DDBJ whole genome shotgun (WGS) entry which is preliminary data.</text>
</comment>
<evidence type="ECO:0000313" key="1">
    <source>
        <dbReference type="EMBL" id="MFC6789852.1"/>
    </source>
</evidence>
<organism evidence="1 2">
    <name type="scientific">Methylobacterium komagatae</name>
    <dbReference type="NCBI Taxonomy" id="374425"/>
    <lineage>
        <taxon>Bacteria</taxon>
        <taxon>Pseudomonadati</taxon>
        <taxon>Pseudomonadota</taxon>
        <taxon>Alphaproteobacteria</taxon>
        <taxon>Hyphomicrobiales</taxon>
        <taxon>Methylobacteriaceae</taxon>
        <taxon>Methylobacterium</taxon>
    </lineage>
</organism>
<evidence type="ECO:0000313" key="2">
    <source>
        <dbReference type="Proteomes" id="UP001596292"/>
    </source>
</evidence>
<name>A0ABW2BJ34_9HYPH</name>
<proteinExistence type="predicted"/>
<dbReference type="EMBL" id="JBHSWN010000001">
    <property type="protein sequence ID" value="MFC6789852.1"/>
    <property type="molecule type" value="Genomic_DNA"/>
</dbReference>
<keyword evidence="2" id="KW-1185">Reference proteome</keyword>